<dbReference type="RefSeq" id="WP_129576773.1">
    <property type="nucleotide sequence ID" value="NZ_CP012672.1"/>
</dbReference>
<feature type="compositionally biased region" description="Basic and acidic residues" evidence="1">
    <location>
        <begin position="1"/>
        <end position="11"/>
    </location>
</feature>
<feature type="region of interest" description="Disordered" evidence="1">
    <location>
        <begin position="72"/>
        <end position="106"/>
    </location>
</feature>
<feature type="region of interest" description="Disordered" evidence="1">
    <location>
        <begin position="1"/>
        <end position="20"/>
    </location>
</feature>
<sequence length="261" mass="26452">MRRGRGREGLPRAEAGARASACPRAVLVAALSRRLARAVPVASLSRRLARPVLVASLALVVLAPLACRRESATSTSAPSSPSSPAASSAASAAPRPPSPRLTDPRWRLAAGDDPLERARLAEAEGATGLLAALEDGGDIALTALGALPYADDADLALAPLAERARAASGPSLTPLLEALLGIAGRPPRPREPLDPDGARAAAAALVELSGRRDLPAEQRALAISAARALAERGLVDPRDIPADLDPEGSDAGSAGAQAPRP</sequence>
<proteinExistence type="predicted"/>
<accession>A0A4P2QTE2</accession>
<name>A0A4P2QTE2_SORCE</name>
<dbReference type="Proteomes" id="UP000295497">
    <property type="component" value="Chromosome"/>
</dbReference>
<evidence type="ECO:0000313" key="3">
    <source>
        <dbReference type="Proteomes" id="UP000295497"/>
    </source>
</evidence>
<evidence type="ECO:0000313" key="2">
    <source>
        <dbReference type="EMBL" id="AUX33388.1"/>
    </source>
</evidence>
<feature type="compositionally biased region" description="Low complexity" evidence="1">
    <location>
        <begin position="72"/>
        <end position="93"/>
    </location>
</feature>
<protein>
    <submittedName>
        <fullName evidence="2">Thiamine biosynthesis protein</fullName>
    </submittedName>
</protein>
<reference evidence="2 3" key="1">
    <citation type="submission" date="2015-09" db="EMBL/GenBank/DDBJ databases">
        <title>Sorangium comparison.</title>
        <authorList>
            <person name="Zaburannyi N."/>
            <person name="Bunk B."/>
            <person name="Overmann J."/>
            <person name="Mueller R."/>
        </authorList>
    </citation>
    <scope>NUCLEOTIDE SEQUENCE [LARGE SCALE GENOMIC DNA]</scope>
    <source>
        <strain evidence="2 3">So ce836</strain>
    </source>
</reference>
<gene>
    <name evidence="2" type="ORF">SOCE836_055470</name>
</gene>
<feature type="region of interest" description="Disordered" evidence="1">
    <location>
        <begin position="234"/>
        <end position="261"/>
    </location>
</feature>
<evidence type="ECO:0000256" key="1">
    <source>
        <dbReference type="SAM" id="MobiDB-lite"/>
    </source>
</evidence>
<dbReference type="EMBL" id="CP012672">
    <property type="protein sequence ID" value="AUX33388.1"/>
    <property type="molecule type" value="Genomic_DNA"/>
</dbReference>
<organism evidence="2 3">
    <name type="scientific">Sorangium cellulosum</name>
    <name type="common">Polyangium cellulosum</name>
    <dbReference type="NCBI Taxonomy" id="56"/>
    <lineage>
        <taxon>Bacteria</taxon>
        <taxon>Pseudomonadati</taxon>
        <taxon>Myxococcota</taxon>
        <taxon>Polyangia</taxon>
        <taxon>Polyangiales</taxon>
        <taxon>Polyangiaceae</taxon>
        <taxon>Sorangium</taxon>
    </lineage>
</organism>
<dbReference type="AlphaFoldDB" id="A0A4P2QTE2"/>